<feature type="region of interest" description="Disordered" evidence="6">
    <location>
        <begin position="124"/>
        <end position="171"/>
    </location>
</feature>
<evidence type="ECO:0000256" key="6">
    <source>
        <dbReference type="SAM" id="MobiDB-lite"/>
    </source>
</evidence>
<dbReference type="AlphaFoldDB" id="A0A2K3M0A9"/>
<dbReference type="GO" id="GO:0003677">
    <property type="term" value="F:DNA binding"/>
    <property type="evidence" value="ECO:0007669"/>
    <property type="project" value="UniProtKB-KW"/>
</dbReference>
<evidence type="ECO:0000259" key="7">
    <source>
        <dbReference type="PROSITE" id="PS50863"/>
    </source>
</evidence>
<sequence length="322" mass="37748">DNQIMTNTTKEFPDFFIVFLTEKHTERMLIPIAFAKLVRLKRRVMPYFILRDRRGRDWHVKVRPIGRKLYFDDGWKRFGEDNSLEENDVLVFTHIENNVFKFKIFELSSMCEKIKEMDVEEENNMMEDQEEVELDDDDNNEDDDDVDDGDDNMMAKEEEDDDEEAYKGFGRSEHQHCRTYKDRSIGSSSAVPKLEDDEIDAKIIFQKVLLRISAFAFQSISTLYVATARYLLRKTAETYPSSLDVQANEIAAYHHVLPQMSATHIEKRGEICNWSDGRVYVKGWADFCTMSNITENDRCLCEIVLREDGTIEMLMVHIVNVE</sequence>
<feature type="non-terminal residue" evidence="8">
    <location>
        <position position="1"/>
    </location>
</feature>
<protein>
    <submittedName>
        <fullName evidence="8">B3 domain-containing protein</fullName>
    </submittedName>
</protein>
<feature type="compositionally biased region" description="Acidic residues" evidence="6">
    <location>
        <begin position="124"/>
        <end position="164"/>
    </location>
</feature>
<name>A0A2K3M0A9_TRIPR</name>
<reference evidence="8 9" key="1">
    <citation type="journal article" date="2014" name="Am. J. Bot.">
        <title>Genome assembly and annotation for red clover (Trifolium pratense; Fabaceae).</title>
        <authorList>
            <person name="Istvanek J."/>
            <person name="Jaros M."/>
            <person name="Krenek A."/>
            <person name="Repkova J."/>
        </authorList>
    </citation>
    <scope>NUCLEOTIDE SEQUENCE [LARGE SCALE GENOMIC DNA]</scope>
    <source>
        <strain evidence="9">cv. Tatra</strain>
        <tissue evidence="8">Young leaves</tissue>
    </source>
</reference>
<keyword evidence="5" id="KW-0539">Nucleus</keyword>
<comment type="caution">
    <text evidence="8">The sequence shown here is derived from an EMBL/GenBank/DDBJ whole genome shotgun (WGS) entry which is preliminary data.</text>
</comment>
<reference evidence="8 9" key="2">
    <citation type="journal article" date="2017" name="Front. Plant Sci.">
        <title>Gene Classification and Mining of Molecular Markers Useful in Red Clover (Trifolium pratense) Breeding.</title>
        <authorList>
            <person name="Istvanek J."/>
            <person name="Dluhosova J."/>
            <person name="Dluhos P."/>
            <person name="Patkova L."/>
            <person name="Nedelnik J."/>
            <person name="Repkova J."/>
        </authorList>
    </citation>
    <scope>NUCLEOTIDE SEQUENCE [LARGE SCALE GENOMIC DNA]</scope>
    <source>
        <strain evidence="9">cv. Tatra</strain>
        <tissue evidence="8">Young leaves</tissue>
    </source>
</reference>
<evidence type="ECO:0000313" key="9">
    <source>
        <dbReference type="Proteomes" id="UP000236291"/>
    </source>
</evidence>
<evidence type="ECO:0000256" key="3">
    <source>
        <dbReference type="ARBA" id="ARBA00023125"/>
    </source>
</evidence>
<dbReference type="InterPro" id="IPR003340">
    <property type="entry name" value="B3_DNA-bd"/>
</dbReference>
<evidence type="ECO:0000256" key="2">
    <source>
        <dbReference type="ARBA" id="ARBA00023015"/>
    </source>
</evidence>
<evidence type="ECO:0000256" key="5">
    <source>
        <dbReference type="ARBA" id="ARBA00023242"/>
    </source>
</evidence>
<dbReference type="PROSITE" id="PS50863">
    <property type="entry name" value="B3"/>
    <property type="match status" value="1"/>
</dbReference>
<accession>A0A2K3M0A9</accession>
<dbReference type="ExpressionAtlas" id="A0A2K3M0A9">
    <property type="expression patterns" value="baseline"/>
</dbReference>
<dbReference type="Pfam" id="PF02362">
    <property type="entry name" value="B3"/>
    <property type="match status" value="1"/>
</dbReference>
<dbReference type="PANTHER" id="PTHR31920:SF135">
    <property type="entry name" value="B3 DOMAIN-CONTAINING PROTEIN OS03G0621600-RELATED"/>
    <property type="match status" value="1"/>
</dbReference>
<dbReference type="Gene3D" id="2.40.330.10">
    <property type="entry name" value="DNA-binding pseudobarrel domain"/>
    <property type="match status" value="1"/>
</dbReference>
<dbReference type="InterPro" id="IPR015300">
    <property type="entry name" value="DNA-bd_pseudobarrel_sf"/>
</dbReference>
<keyword evidence="4" id="KW-0804">Transcription</keyword>
<dbReference type="GO" id="GO:0005634">
    <property type="term" value="C:nucleus"/>
    <property type="evidence" value="ECO:0007669"/>
    <property type="project" value="UniProtKB-SubCell"/>
</dbReference>
<keyword evidence="3" id="KW-0238">DNA-binding</keyword>
<dbReference type="Proteomes" id="UP000236291">
    <property type="component" value="Unassembled WGS sequence"/>
</dbReference>
<keyword evidence="2" id="KW-0805">Transcription regulation</keyword>
<dbReference type="InterPro" id="IPR050655">
    <property type="entry name" value="Plant_B3_domain"/>
</dbReference>
<dbReference type="PANTHER" id="PTHR31920">
    <property type="entry name" value="B3 DOMAIN-CONTAINING"/>
    <property type="match status" value="1"/>
</dbReference>
<dbReference type="EMBL" id="ASHM01045870">
    <property type="protein sequence ID" value="PNX84216.1"/>
    <property type="molecule type" value="Genomic_DNA"/>
</dbReference>
<dbReference type="CDD" id="cd10017">
    <property type="entry name" value="B3_DNA"/>
    <property type="match status" value="1"/>
</dbReference>
<feature type="domain" description="TF-B3" evidence="7">
    <location>
        <begin position="13"/>
        <end position="108"/>
    </location>
</feature>
<dbReference type="SUPFAM" id="SSF101936">
    <property type="entry name" value="DNA-binding pseudobarrel domain"/>
    <property type="match status" value="1"/>
</dbReference>
<organism evidence="8 9">
    <name type="scientific">Trifolium pratense</name>
    <name type="common">Red clover</name>
    <dbReference type="NCBI Taxonomy" id="57577"/>
    <lineage>
        <taxon>Eukaryota</taxon>
        <taxon>Viridiplantae</taxon>
        <taxon>Streptophyta</taxon>
        <taxon>Embryophyta</taxon>
        <taxon>Tracheophyta</taxon>
        <taxon>Spermatophyta</taxon>
        <taxon>Magnoliopsida</taxon>
        <taxon>eudicotyledons</taxon>
        <taxon>Gunneridae</taxon>
        <taxon>Pentapetalae</taxon>
        <taxon>rosids</taxon>
        <taxon>fabids</taxon>
        <taxon>Fabales</taxon>
        <taxon>Fabaceae</taxon>
        <taxon>Papilionoideae</taxon>
        <taxon>50 kb inversion clade</taxon>
        <taxon>NPAAA clade</taxon>
        <taxon>Hologalegina</taxon>
        <taxon>IRL clade</taxon>
        <taxon>Trifolieae</taxon>
        <taxon>Trifolium</taxon>
    </lineage>
</organism>
<gene>
    <name evidence="8" type="ORF">L195_g040272</name>
</gene>
<evidence type="ECO:0000313" key="8">
    <source>
        <dbReference type="EMBL" id="PNX84216.1"/>
    </source>
</evidence>
<evidence type="ECO:0000256" key="1">
    <source>
        <dbReference type="ARBA" id="ARBA00004123"/>
    </source>
</evidence>
<dbReference type="SMART" id="SM01019">
    <property type="entry name" value="B3"/>
    <property type="match status" value="1"/>
</dbReference>
<dbReference type="STRING" id="57577.A0A2K3M0A9"/>
<comment type="subcellular location">
    <subcellularLocation>
        <location evidence="1">Nucleus</location>
    </subcellularLocation>
</comment>
<proteinExistence type="predicted"/>
<evidence type="ECO:0000256" key="4">
    <source>
        <dbReference type="ARBA" id="ARBA00023163"/>
    </source>
</evidence>